<dbReference type="PANTHER" id="PTHR43199">
    <property type="entry name" value="GLUTATHIONE HYDROLASE"/>
    <property type="match status" value="1"/>
</dbReference>
<keyword evidence="4" id="KW-0865">Zymogen</keyword>
<dbReference type="Gene3D" id="3.60.20.40">
    <property type="match status" value="1"/>
</dbReference>
<dbReference type="InterPro" id="IPR043137">
    <property type="entry name" value="GGT_ssub_C"/>
</dbReference>
<evidence type="ECO:0000256" key="1">
    <source>
        <dbReference type="ARBA" id="ARBA00009381"/>
    </source>
</evidence>
<sequence>MAIGLACVVGCSSGPRLPRGTGSVQSAQYGATAADDPQAALIGRDIISTGGTAADAAVAMYFTMAVTAPANASLGGGGLCLVFSAADKKVETLDFLPRSPGTVPPTADRPSAVPGNPRGFFALHARFGRMRWSELLAPAENLARFGTPVSRQLDRDLAPMAPALAGDPEFRRIFGRADGNGLVGDGDTVVQLDLATTIARLRTETPSEFYTGQSAGQLVAATLRAGGSLDRADLAAMLPSWNAPIVVTANDRKAYFPSVPPLAGGIEGQMWAILAGDDRFADASPAERVHMLAEAAIRAFAAADRGETVATGDKQALVNAPHIAGLFTDYSPRRRTAPTSSTVSPRLETPAGAGLIAVDGGGNAVACTVTMNNLFGTGRIAPGTGIVLAADPGTGGRGSAMLAPMIATDDKTRYFYYASTAAGGVAAPQALMNVAARTLLADQPLAEAMAYPRLVALPETERVLVEESMNGADTAALQQAGHVPVPTRLLGQVNAIFCPSGVPDRPDLCVPATDKRGFGVALTTR</sequence>
<dbReference type="Pfam" id="PF01019">
    <property type="entry name" value="G_glu_transpept"/>
    <property type="match status" value="1"/>
</dbReference>
<dbReference type="RefSeq" id="WP_190260421.1">
    <property type="nucleotide sequence ID" value="NZ_CP053923.1"/>
</dbReference>
<dbReference type="PRINTS" id="PR01210">
    <property type="entry name" value="GGTRANSPTASE"/>
</dbReference>
<dbReference type="PANTHER" id="PTHR43199:SF1">
    <property type="entry name" value="GLUTATHIONE HYDROLASE PROENZYME"/>
    <property type="match status" value="1"/>
</dbReference>
<organism evidence="5 6">
    <name type="scientific">Defluviicoccus vanus</name>
    <dbReference type="NCBI Taxonomy" id="111831"/>
    <lineage>
        <taxon>Bacteria</taxon>
        <taxon>Pseudomonadati</taxon>
        <taxon>Pseudomonadota</taxon>
        <taxon>Alphaproteobacteria</taxon>
        <taxon>Rhodospirillales</taxon>
        <taxon>Rhodospirillaceae</taxon>
        <taxon>Defluviicoccus</taxon>
    </lineage>
</organism>
<dbReference type="AlphaFoldDB" id="A0A7H1N2H4"/>
<keyword evidence="6" id="KW-1185">Reference proteome</keyword>
<accession>A0A7H1N2H4</accession>
<evidence type="ECO:0000256" key="2">
    <source>
        <dbReference type="ARBA" id="ARBA00022679"/>
    </source>
</evidence>
<dbReference type="InterPro" id="IPR029055">
    <property type="entry name" value="Ntn_hydrolases_N"/>
</dbReference>
<evidence type="ECO:0000256" key="3">
    <source>
        <dbReference type="ARBA" id="ARBA00022801"/>
    </source>
</evidence>
<dbReference type="KEGG" id="dvn:HQ394_11975"/>
<evidence type="ECO:0000313" key="5">
    <source>
        <dbReference type="EMBL" id="QNT69910.1"/>
    </source>
</evidence>
<dbReference type="InterPro" id="IPR051792">
    <property type="entry name" value="GGT_bact"/>
</dbReference>
<comment type="similarity">
    <text evidence="1">Belongs to the gamma-glutamyltransferase family.</text>
</comment>
<keyword evidence="2 5" id="KW-0808">Transferase</keyword>
<dbReference type="GO" id="GO:0016740">
    <property type="term" value="F:transferase activity"/>
    <property type="evidence" value="ECO:0007669"/>
    <property type="project" value="UniProtKB-KW"/>
</dbReference>
<dbReference type="EMBL" id="CP053923">
    <property type="protein sequence ID" value="QNT69910.1"/>
    <property type="molecule type" value="Genomic_DNA"/>
</dbReference>
<dbReference type="Proteomes" id="UP000516369">
    <property type="component" value="Chromosome"/>
</dbReference>
<gene>
    <name evidence="5" type="ORF">HQ394_11975</name>
</gene>
<evidence type="ECO:0000256" key="4">
    <source>
        <dbReference type="ARBA" id="ARBA00023145"/>
    </source>
</evidence>
<proteinExistence type="inferred from homology"/>
<name>A0A7H1N2H4_9PROT</name>
<dbReference type="GO" id="GO:0016787">
    <property type="term" value="F:hydrolase activity"/>
    <property type="evidence" value="ECO:0007669"/>
    <property type="project" value="UniProtKB-KW"/>
</dbReference>
<keyword evidence="3" id="KW-0378">Hydrolase</keyword>
<dbReference type="SUPFAM" id="SSF56235">
    <property type="entry name" value="N-terminal nucleophile aminohydrolases (Ntn hydrolases)"/>
    <property type="match status" value="1"/>
</dbReference>
<protein>
    <submittedName>
        <fullName evidence="5">Gamma-glutamyltransferase</fullName>
    </submittedName>
</protein>
<reference evidence="5 6" key="1">
    <citation type="submission" date="2020-05" db="EMBL/GenBank/DDBJ databases">
        <title>Complete closed genome sequence of Defluviicoccus vanus.</title>
        <authorList>
            <person name="Bessarab I."/>
            <person name="Arumugam K."/>
            <person name="Maszenan A.M."/>
            <person name="Seviour R.J."/>
            <person name="Williams R.B."/>
        </authorList>
    </citation>
    <scope>NUCLEOTIDE SEQUENCE [LARGE SCALE GENOMIC DNA]</scope>
    <source>
        <strain evidence="5 6">Ben 114</strain>
    </source>
</reference>
<evidence type="ECO:0000313" key="6">
    <source>
        <dbReference type="Proteomes" id="UP000516369"/>
    </source>
</evidence>